<feature type="compositionally biased region" description="Low complexity" evidence="2">
    <location>
        <begin position="583"/>
        <end position="595"/>
    </location>
</feature>
<keyword evidence="5" id="KW-1185">Reference proteome</keyword>
<feature type="compositionally biased region" description="Low complexity" evidence="2">
    <location>
        <begin position="731"/>
        <end position="744"/>
    </location>
</feature>
<evidence type="ECO:0000313" key="5">
    <source>
        <dbReference type="Proteomes" id="UP000696280"/>
    </source>
</evidence>
<dbReference type="SMART" id="SM00343">
    <property type="entry name" value="ZnF_C2HC"/>
    <property type="match status" value="1"/>
</dbReference>
<feature type="compositionally biased region" description="Low complexity" evidence="2">
    <location>
        <begin position="226"/>
        <end position="237"/>
    </location>
</feature>
<dbReference type="AlphaFoldDB" id="A0A9N9KPF4"/>
<name>A0A9N9KPF4_9HELO</name>
<proteinExistence type="predicted"/>
<feature type="compositionally biased region" description="Polar residues" evidence="2">
    <location>
        <begin position="602"/>
        <end position="612"/>
    </location>
</feature>
<feature type="compositionally biased region" description="Low complexity" evidence="2">
    <location>
        <begin position="172"/>
        <end position="184"/>
    </location>
</feature>
<dbReference type="InterPro" id="IPR001878">
    <property type="entry name" value="Znf_CCHC"/>
</dbReference>
<feature type="region of interest" description="Disordered" evidence="2">
    <location>
        <begin position="468"/>
        <end position="525"/>
    </location>
</feature>
<dbReference type="GO" id="GO:0008270">
    <property type="term" value="F:zinc ion binding"/>
    <property type="evidence" value="ECO:0007669"/>
    <property type="project" value="UniProtKB-KW"/>
</dbReference>
<feature type="compositionally biased region" description="Low complexity" evidence="2">
    <location>
        <begin position="294"/>
        <end position="308"/>
    </location>
</feature>
<feature type="compositionally biased region" description="Polar residues" evidence="2">
    <location>
        <begin position="242"/>
        <end position="252"/>
    </location>
</feature>
<comment type="caution">
    <text evidence="4">The sequence shown here is derived from an EMBL/GenBank/DDBJ whole genome shotgun (WGS) entry which is preliminary data.</text>
</comment>
<feature type="compositionally biased region" description="Pro residues" evidence="2">
    <location>
        <begin position="115"/>
        <end position="130"/>
    </location>
</feature>
<keyword evidence="1" id="KW-0862">Zinc</keyword>
<feature type="domain" description="CCHC-type" evidence="3">
    <location>
        <begin position="29"/>
        <end position="44"/>
    </location>
</feature>
<reference evidence="4" key="1">
    <citation type="submission" date="2021-07" db="EMBL/GenBank/DDBJ databases">
        <authorList>
            <person name="Durling M."/>
        </authorList>
    </citation>
    <scope>NUCLEOTIDE SEQUENCE</scope>
</reference>
<dbReference type="SUPFAM" id="SSF57756">
    <property type="entry name" value="Retrovirus zinc finger-like domains"/>
    <property type="match status" value="1"/>
</dbReference>
<dbReference type="Proteomes" id="UP000696280">
    <property type="component" value="Unassembled WGS sequence"/>
</dbReference>
<organism evidence="4 5">
    <name type="scientific">Hymenoscyphus fraxineus</name>
    <dbReference type="NCBI Taxonomy" id="746836"/>
    <lineage>
        <taxon>Eukaryota</taxon>
        <taxon>Fungi</taxon>
        <taxon>Dikarya</taxon>
        <taxon>Ascomycota</taxon>
        <taxon>Pezizomycotina</taxon>
        <taxon>Leotiomycetes</taxon>
        <taxon>Helotiales</taxon>
        <taxon>Helotiaceae</taxon>
        <taxon>Hymenoscyphus</taxon>
    </lineage>
</organism>
<feature type="compositionally biased region" description="Acidic residues" evidence="2">
    <location>
        <begin position="473"/>
        <end position="489"/>
    </location>
</feature>
<evidence type="ECO:0000259" key="3">
    <source>
        <dbReference type="PROSITE" id="PS50158"/>
    </source>
</evidence>
<accession>A0A9N9KPF4</accession>
<gene>
    <name evidence="4" type="ORF">HYFRA_00004836</name>
</gene>
<feature type="region of interest" description="Disordered" evidence="2">
    <location>
        <begin position="537"/>
        <end position="985"/>
    </location>
</feature>
<feature type="compositionally biased region" description="Polar residues" evidence="2">
    <location>
        <begin position="793"/>
        <end position="823"/>
    </location>
</feature>
<feature type="compositionally biased region" description="Polar residues" evidence="2">
    <location>
        <begin position="1"/>
        <end position="21"/>
    </location>
</feature>
<keyword evidence="1" id="KW-0863">Zinc-finger</keyword>
<feature type="compositionally biased region" description="Pro residues" evidence="2">
    <location>
        <begin position="76"/>
        <end position="86"/>
    </location>
</feature>
<feature type="compositionally biased region" description="Polar residues" evidence="2">
    <location>
        <begin position="203"/>
        <end position="225"/>
    </location>
</feature>
<feature type="compositionally biased region" description="Polar residues" evidence="2">
    <location>
        <begin position="903"/>
        <end position="942"/>
    </location>
</feature>
<dbReference type="Pfam" id="PF00098">
    <property type="entry name" value="zf-CCHC"/>
    <property type="match status" value="1"/>
</dbReference>
<dbReference type="EMBL" id="CAJVRL010000002">
    <property type="protein sequence ID" value="CAG8949212.1"/>
    <property type="molecule type" value="Genomic_DNA"/>
</dbReference>
<feature type="compositionally biased region" description="Low complexity" evidence="2">
    <location>
        <begin position="824"/>
        <end position="840"/>
    </location>
</feature>
<feature type="compositionally biased region" description="Basic and acidic residues" evidence="2">
    <location>
        <begin position="490"/>
        <end position="517"/>
    </location>
</feature>
<dbReference type="Gene3D" id="4.10.60.10">
    <property type="entry name" value="Zinc finger, CCHC-type"/>
    <property type="match status" value="1"/>
</dbReference>
<dbReference type="OrthoDB" id="3550095at2759"/>
<feature type="region of interest" description="Disordered" evidence="2">
    <location>
        <begin position="1"/>
        <end position="24"/>
    </location>
</feature>
<feature type="compositionally biased region" description="Low complexity" evidence="2">
    <location>
        <begin position="87"/>
        <end position="103"/>
    </location>
</feature>
<evidence type="ECO:0000256" key="1">
    <source>
        <dbReference type="PROSITE-ProRule" id="PRU00047"/>
    </source>
</evidence>
<keyword evidence="1" id="KW-0479">Metal-binding</keyword>
<evidence type="ECO:0000313" key="4">
    <source>
        <dbReference type="EMBL" id="CAG8949212.1"/>
    </source>
</evidence>
<protein>
    <recommendedName>
        <fullName evidence="3">CCHC-type domain-containing protein</fullName>
    </recommendedName>
</protein>
<evidence type="ECO:0000256" key="2">
    <source>
        <dbReference type="SAM" id="MobiDB-lite"/>
    </source>
</evidence>
<feature type="region of interest" description="Disordered" evidence="2">
    <location>
        <begin position="43"/>
        <end position="340"/>
    </location>
</feature>
<feature type="compositionally biased region" description="Polar residues" evidence="2">
    <location>
        <begin position="712"/>
        <end position="730"/>
    </location>
</feature>
<feature type="compositionally biased region" description="Polar residues" evidence="2">
    <location>
        <begin position="664"/>
        <end position="699"/>
    </location>
</feature>
<dbReference type="PROSITE" id="PS50158">
    <property type="entry name" value="ZF_CCHC"/>
    <property type="match status" value="1"/>
</dbReference>
<feature type="compositionally biased region" description="Polar residues" evidence="2">
    <location>
        <begin position="862"/>
        <end position="872"/>
    </location>
</feature>
<sequence length="985" mass="107272">MSASWSQSAFQQPPQNISRHISGNRPPICFNCGEEGHFMVSCPKPRRSDTIPFNPPTHQQYPAPRVMSAPQGFPQPVGPPQTPYQPYPQTQQYGPPNPQTQYQFAQGPPQHGFYPPGPQSQPLYSTPPPVAVTYANQPYPYPPNQPQNTFGPQQFGYAPPSQYLGPQPNSAQQYGPPQPQQYGPPQGPTPYQPQPVTYQEPQSNGYFNGNFPTAPPNFQGSANQQWSSAPPSTWSAPPYQPQQPNYSGSTHPSGAPVFTHQQQHPRHSSQQSNQRLSNENNQLQFPKDTQPMNSTSTAQSKASSTVSTPQGERDTAATSAGKEANSRPGPAKAAEESKESEVIETQLFEWELEKIFKLPATHDIVALAQPLSHDFDLSPVPQLNPLGTCVSRYASKDNVKQFTSSIRDALDWPFRKEDPAFAEFDFDSPLIPLCEIPAWMEARDSNQSGVEDALMHDTADASRKRLRFSSADGDQDNQIDSDVQDDLDNTSEKEDGQKPKKRQKTETIGEHVDEKAGTPEMTTKFYENRVGTPCLVTDDDAWAPQPGEGAEPVDPTEALLASLGVTGSPKPVDDSPLPPYQPLPEQLSPPISSSPSKKEPQTPISATPTKSQGKVAHTRRREGNLQGSHQKFKPTPPRLNTENRPPQFAPPGNAPSLHGLPMQPQISSLTQAPYQNGPSINSRHGHPQNGTSNDANYGSNAMHGNEQYGNPCRTNNNSLSGPPHNGNSAYGNNMPGPQPNGNPMYAQGTSGVGCPQPDDNHNGLPTTLPYFNGSAQNAPYGPSPGPQNQQPQFASGLSQSNNSIGQQQPQYNSGPQNQLANGPQGNHNYSNQNNHQQYGSYTQNNTPVRQDSGYGSAGGFGSNDSAQKNFPVQQNPQAQSQQTKMHPSHQFPDGLPRNGNGINGYQYTKESMESEIQSATSKENPSKQGNSPTVNILSADSNLSDREDSPLSDNSKEILGLLETKKKKGPKRPAPIVEAAYSRRW</sequence>
<dbReference type="InterPro" id="IPR036875">
    <property type="entry name" value="Znf_CCHC_sf"/>
</dbReference>
<dbReference type="GO" id="GO:0003676">
    <property type="term" value="F:nucleic acid binding"/>
    <property type="evidence" value="ECO:0007669"/>
    <property type="project" value="InterPro"/>
</dbReference>
<feature type="compositionally biased region" description="Low complexity" evidence="2">
    <location>
        <begin position="873"/>
        <end position="882"/>
    </location>
</feature>
<feature type="compositionally biased region" description="Polar residues" evidence="2">
    <location>
        <begin position="275"/>
        <end position="284"/>
    </location>
</feature>